<name>F2BE92_9NEIS</name>
<comment type="caution">
    <text evidence="1">The sequence shown here is derived from an EMBL/GenBank/DDBJ whole genome shotgun (WGS) entry which is preliminary data.</text>
</comment>
<keyword evidence="1" id="KW-0067">ATP-binding</keyword>
<proteinExistence type="predicted"/>
<dbReference type="EMBL" id="AFAY01000043">
    <property type="protein sequence ID" value="EGF10249.1"/>
    <property type="molecule type" value="Genomic_DNA"/>
</dbReference>
<evidence type="ECO:0000313" key="2">
    <source>
        <dbReference type="Proteomes" id="UP000004105"/>
    </source>
</evidence>
<keyword evidence="1" id="KW-0347">Helicase</keyword>
<keyword evidence="1" id="KW-0378">Hydrolase</keyword>
<accession>F2BE92</accession>
<dbReference type="STRING" id="267212.GCA_001063965_00153"/>
<keyword evidence="2" id="KW-1185">Reference proteome</keyword>
<dbReference type="GO" id="GO:0004386">
    <property type="term" value="F:helicase activity"/>
    <property type="evidence" value="ECO:0007669"/>
    <property type="project" value="UniProtKB-KW"/>
</dbReference>
<evidence type="ECO:0000313" key="1">
    <source>
        <dbReference type="EMBL" id="EGF10249.1"/>
    </source>
</evidence>
<dbReference type="HOGENOM" id="CLU_1720380_0_0_4"/>
<reference evidence="1 2" key="1">
    <citation type="submission" date="2011-02" db="EMBL/GenBank/DDBJ databases">
        <authorList>
            <person name="Muzny D."/>
            <person name="Qin X."/>
            <person name="Deng J."/>
            <person name="Jiang H."/>
            <person name="Liu Y."/>
            <person name="Qu J."/>
            <person name="Song X.-Z."/>
            <person name="Zhang L."/>
            <person name="Thornton R."/>
            <person name="Coyle M."/>
            <person name="Francisco L."/>
            <person name="Jackson L."/>
            <person name="Javaid M."/>
            <person name="Korchina V."/>
            <person name="Kovar C."/>
            <person name="Mata R."/>
            <person name="Mathew T."/>
            <person name="Ngo R."/>
            <person name="Nguyen L."/>
            <person name="Nguyen N."/>
            <person name="Okwuonu G."/>
            <person name="Ongeri F."/>
            <person name="Pham C."/>
            <person name="Simmons D."/>
            <person name="Wilczek-Boney K."/>
            <person name="Hale W."/>
            <person name="Jakkamsetti A."/>
            <person name="Pham P."/>
            <person name="Ruth R."/>
            <person name="San Lucas F."/>
            <person name="Warren J."/>
            <person name="Zhang J."/>
            <person name="Zhao Z."/>
            <person name="Zhou C."/>
            <person name="Zhu D."/>
            <person name="Lee S."/>
            <person name="Bess C."/>
            <person name="Blankenburg K."/>
            <person name="Forbes L."/>
            <person name="Fu Q."/>
            <person name="Gubbala S."/>
            <person name="Hirani K."/>
            <person name="Jayaseelan J.C."/>
            <person name="Lara F."/>
            <person name="Munidasa M."/>
            <person name="Palculict T."/>
            <person name="Patil S."/>
            <person name="Pu L.-L."/>
            <person name="Saada N."/>
            <person name="Tang L."/>
            <person name="Weissenberger G."/>
            <person name="Zhu Y."/>
            <person name="Hemphill L."/>
            <person name="Shang Y."/>
            <person name="Youmans B."/>
            <person name="Ayvaz T."/>
            <person name="Ross M."/>
            <person name="Santibanez J."/>
            <person name="Aqrawi P."/>
            <person name="Gross S."/>
            <person name="Joshi V."/>
            <person name="Fowler G."/>
            <person name="Nazareth L."/>
            <person name="Reid J."/>
            <person name="Worley K."/>
            <person name="Petrosino J."/>
            <person name="Highlander S."/>
            <person name="Gibbs R."/>
        </authorList>
    </citation>
    <scope>NUCLEOTIDE SEQUENCE [LARGE SCALE GENOMIC DNA]</scope>
    <source>
        <strain evidence="1 2">ATCC BAA-1200</strain>
    </source>
</reference>
<organism evidence="1 2">
    <name type="scientific">Neisseria bacilliformis ATCC BAA-1200</name>
    <dbReference type="NCBI Taxonomy" id="888742"/>
    <lineage>
        <taxon>Bacteria</taxon>
        <taxon>Pseudomonadati</taxon>
        <taxon>Pseudomonadota</taxon>
        <taxon>Betaproteobacteria</taxon>
        <taxon>Neisseriales</taxon>
        <taxon>Neisseriaceae</taxon>
        <taxon>Neisseria</taxon>
    </lineage>
</organism>
<gene>
    <name evidence="1" type="ORF">HMPREF9123_2048</name>
</gene>
<keyword evidence="1" id="KW-0547">Nucleotide-binding</keyword>
<dbReference type="AlphaFoldDB" id="F2BE92"/>
<dbReference type="Proteomes" id="UP000004105">
    <property type="component" value="Unassembled WGS sequence"/>
</dbReference>
<sequence length="152" mass="17996">MKEIQQAQLRQLAQSLRSIKEMLLLIEPLLIARSAVEKAELEKIKELLSPEEREEMERYYEDETYWNVIVSCEPVNEWIDNLIREIDSVGNSPNPNDALKIDFDAIIRKYQRILDEVAKILKLLYAPLPTKESVKYTIERIKRRKEGKRLRV</sequence>
<protein>
    <submittedName>
        <fullName evidence="1">Helicase</fullName>
    </submittedName>
</protein>